<feature type="chain" id="PRO_5040963235" description="LppX_LprAFG lipoprotein" evidence="1">
    <location>
        <begin position="20"/>
        <end position="256"/>
    </location>
</feature>
<sequence>MRRTAVACAALLVIGGCSASPERFSDARALADAAVAATNAGHSAKFTTDVAAGALVSHGQGEAVFGPGGTSLQMTTDYVGEPLELRLVAQTLYAKVPPSALDQVTGRKPWVKVSPDGSDPFSQVLGGSLAQLAEQNDPARTLEQVRTAGTLTAGDATTLDGTDAAHYRVDVDFAHLGAELPAGLPADAQPGDTKVPLDLWLDDDNRPLQLVLDLSPVLRGAGGQGSARITARYSAWGSPVTITAPAPDQVGTLVGG</sequence>
<dbReference type="AlphaFoldDB" id="A0A9Y2IN48"/>
<dbReference type="EMBL" id="CP127294">
    <property type="protein sequence ID" value="WIX82071.1"/>
    <property type="molecule type" value="Genomic_DNA"/>
</dbReference>
<name>A0A9Y2IN48_9PSEU</name>
<dbReference type="InterPro" id="IPR029046">
    <property type="entry name" value="LolA/LolB/LppX"/>
</dbReference>
<keyword evidence="1" id="KW-0732">Signal</keyword>
<feature type="signal peptide" evidence="1">
    <location>
        <begin position="1"/>
        <end position="19"/>
    </location>
</feature>
<evidence type="ECO:0000256" key="1">
    <source>
        <dbReference type="SAM" id="SignalP"/>
    </source>
</evidence>
<accession>A0A9Y2IN48</accession>
<organism evidence="2 3">
    <name type="scientific">Amycolatopsis carbonis</name>
    <dbReference type="NCBI Taxonomy" id="715471"/>
    <lineage>
        <taxon>Bacteria</taxon>
        <taxon>Bacillati</taxon>
        <taxon>Actinomycetota</taxon>
        <taxon>Actinomycetes</taxon>
        <taxon>Pseudonocardiales</taxon>
        <taxon>Pseudonocardiaceae</taxon>
        <taxon>Amycolatopsis</taxon>
    </lineage>
</organism>
<gene>
    <name evidence="2" type="ORF">QRX50_15560</name>
</gene>
<dbReference type="RefSeq" id="WP_285972648.1">
    <property type="nucleotide sequence ID" value="NZ_CP127294.1"/>
</dbReference>
<evidence type="ECO:0000313" key="2">
    <source>
        <dbReference type="EMBL" id="WIX82071.1"/>
    </source>
</evidence>
<protein>
    <recommendedName>
        <fullName evidence="4">LppX_LprAFG lipoprotein</fullName>
    </recommendedName>
</protein>
<evidence type="ECO:0000313" key="3">
    <source>
        <dbReference type="Proteomes" id="UP001236014"/>
    </source>
</evidence>
<dbReference type="PROSITE" id="PS51257">
    <property type="entry name" value="PROKAR_LIPOPROTEIN"/>
    <property type="match status" value="1"/>
</dbReference>
<reference evidence="2 3" key="1">
    <citation type="submission" date="2023-06" db="EMBL/GenBank/DDBJ databases">
        <authorList>
            <person name="Oyuntsetseg B."/>
            <person name="Kim S.B."/>
        </authorList>
    </citation>
    <scope>NUCLEOTIDE SEQUENCE [LARGE SCALE GENOMIC DNA]</scope>
    <source>
        <strain evidence="2 3">2-15</strain>
    </source>
</reference>
<keyword evidence="3" id="KW-1185">Reference proteome</keyword>
<evidence type="ECO:0008006" key="4">
    <source>
        <dbReference type="Google" id="ProtNLM"/>
    </source>
</evidence>
<dbReference type="Gene3D" id="2.50.20.20">
    <property type="match status" value="1"/>
</dbReference>
<dbReference type="SUPFAM" id="SSF89392">
    <property type="entry name" value="Prokaryotic lipoproteins and lipoprotein localization factors"/>
    <property type="match status" value="1"/>
</dbReference>
<dbReference type="KEGG" id="acab:QRX50_15560"/>
<dbReference type="Proteomes" id="UP001236014">
    <property type="component" value="Chromosome"/>
</dbReference>
<proteinExistence type="predicted"/>